<evidence type="ECO:0000256" key="5">
    <source>
        <dbReference type="ARBA" id="ARBA00023002"/>
    </source>
</evidence>
<comment type="caution">
    <text evidence="8">The sequence shown here is derived from an EMBL/GenBank/DDBJ whole genome shotgun (WGS) entry which is preliminary data.</text>
</comment>
<evidence type="ECO:0000313" key="9">
    <source>
        <dbReference type="Proteomes" id="UP000641853"/>
    </source>
</evidence>
<keyword evidence="3" id="KW-0479">Metal-binding</keyword>
<evidence type="ECO:0000256" key="4">
    <source>
        <dbReference type="ARBA" id="ARBA00022833"/>
    </source>
</evidence>
<keyword evidence="5" id="KW-0560">Oxidoreductase</keyword>
<evidence type="ECO:0000259" key="7">
    <source>
        <dbReference type="Pfam" id="PF08240"/>
    </source>
</evidence>
<dbReference type="AlphaFoldDB" id="A0A8H6QXB7"/>
<evidence type="ECO:0000256" key="3">
    <source>
        <dbReference type="ARBA" id="ARBA00022723"/>
    </source>
</evidence>
<dbReference type="InterPro" id="IPR013149">
    <property type="entry name" value="ADH-like_C"/>
</dbReference>
<dbReference type="CDD" id="cd05188">
    <property type="entry name" value="MDR"/>
    <property type="match status" value="1"/>
</dbReference>
<dbReference type="Pfam" id="PF08240">
    <property type="entry name" value="ADH_N"/>
    <property type="match status" value="1"/>
</dbReference>
<dbReference type="Gene3D" id="3.40.50.720">
    <property type="entry name" value="NAD(P)-binding Rossmann-like Domain"/>
    <property type="match status" value="1"/>
</dbReference>
<dbReference type="EMBL" id="JACBAG010001858">
    <property type="protein sequence ID" value="KAF7179586.1"/>
    <property type="molecule type" value="Genomic_DNA"/>
</dbReference>
<proteinExistence type="inferred from homology"/>
<dbReference type="GO" id="GO:0016491">
    <property type="term" value="F:oxidoreductase activity"/>
    <property type="evidence" value="ECO:0007669"/>
    <property type="project" value="UniProtKB-KW"/>
</dbReference>
<evidence type="ECO:0008006" key="10">
    <source>
        <dbReference type="Google" id="ProtNLM"/>
    </source>
</evidence>
<keyword evidence="9" id="KW-1185">Reference proteome</keyword>
<dbReference type="PANTHER" id="PTHR43350">
    <property type="entry name" value="NAD-DEPENDENT ALCOHOL DEHYDROGENASE"/>
    <property type="match status" value="1"/>
</dbReference>
<dbReference type="InterPro" id="IPR011032">
    <property type="entry name" value="GroES-like_sf"/>
</dbReference>
<evidence type="ECO:0000259" key="6">
    <source>
        <dbReference type="Pfam" id="PF00107"/>
    </source>
</evidence>
<dbReference type="Gene3D" id="3.90.180.10">
    <property type="entry name" value="Medium-chain alcohol dehydrogenases, catalytic domain"/>
    <property type="match status" value="1"/>
</dbReference>
<protein>
    <recommendedName>
        <fullName evidence="10">Alcohol dehydrogenase</fullName>
    </recommendedName>
</protein>
<dbReference type="SUPFAM" id="SSF51735">
    <property type="entry name" value="NAD(P)-binding Rossmann-fold domains"/>
    <property type="match status" value="1"/>
</dbReference>
<dbReference type="Pfam" id="PF00107">
    <property type="entry name" value="ADH_zinc_N"/>
    <property type="match status" value="1"/>
</dbReference>
<comment type="cofactor">
    <cofactor evidence="1">
        <name>Zn(2+)</name>
        <dbReference type="ChEBI" id="CHEBI:29105"/>
    </cofactor>
</comment>
<evidence type="ECO:0000313" key="8">
    <source>
        <dbReference type="EMBL" id="KAF7179586.1"/>
    </source>
</evidence>
<keyword evidence="4" id="KW-0862">Zinc</keyword>
<evidence type="ECO:0000256" key="2">
    <source>
        <dbReference type="ARBA" id="ARBA00008072"/>
    </source>
</evidence>
<dbReference type="GO" id="GO:0046872">
    <property type="term" value="F:metal ion binding"/>
    <property type="evidence" value="ECO:0007669"/>
    <property type="project" value="UniProtKB-KW"/>
</dbReference>
<dbReference type="PANTHER" id="PTHR43350:SF17">
    <property type="entry name" value="NAD-DEPENDENT ALCOHOL DEHYDROGENASE"/>
    <property type="match status" value="1"/>
</dbReference>
<dbReference type="SUPFAM" id="SSF50129">
    <property type="entry name" value="GroES-like"/>
    <property type="match status" value="1"/>
</dbReference>
<reference evidence="8" key="1">
    <citation type="submission" date="2020-06" db="EMBL/GenBank/DDBJ databases">
        <title>Draft genome sequences of strains closely related to Aspergillus parafelis and Aspergillus hiratsukae.</title>
        <authorList>
            <person name="Dos Santos R.A.C."/>
            <person name="Rivero-Menendez O."/>
            <person name="Steenwyk J.L."/>
            <person name="Mead M.E."/>
            <person name="Goldman G.H."/>
            <person name="Alastruey-Izquierdo A."/>
            <person name="Rokas A."/>
        </authorList>
    </citation>
    <scope>NUCLEOTIDE SEQUENCE</scope>
    <source>
        <strain evidence="8">CNM-CM7691</strain>
    </source>
</reference>
<gene>
    <name evidence="8" type="ORF">CNMCM7691_008634</name>
</gene>
<organism evidence="8 9">
    <name type="scientific">Aspergillus felis</name>
    <dbReference type="NCBI Taxonomy" id="1287682"/>
    <lineage>
        <taxon>Eukaryota</taxon>
        <taxon>Fungi</taxon>
        <taxon>Dikarya</taxon>
        <taxon>Ascomycota</taxon>
        <taxon>Pezizomycotina</taxon>
        <taxon>Eurotiomycetes</taxon>
        <taxon>Eurotiomycetidae</taxon>
        <taxon>Eurotiales</taxon>
        <taxon>Aspergillaceae</taxon>
        <taxon>Aspergillus</taxon>
        <taxon>Aspergillus subgen. Fumigati</taxon>
    </lineage>
</organism>
<feature type="domain" description="Alcohol dehydrogenase-like N-terminal" evidence="7">
    <location>
        <begin position="33"/>
        <end position="147"/>
    </location>
</feature>
<accession>A0A8H6QXB7</accession>
<evidence type="ECO:0000256" key="1">
    <source>
        <dbReference type="ARBA" id="ARBA00001947"/>
    </source>
</evidence>
<dbReference type="InterPro" id="IPR036291">
    <property type="entry name" value="NAD(P)-bd_dom_sf"/>
</dbReference>
<feature type="domain" description="Alcohol dehydrogenase-like C-terminal" evidence="6">
    <location>
        <begin position="201"/>
        <end position="332"/>
    </location>
</feature>
<name>A0A8H6QXB7_9EURO</name>
<dbReference type="InterPro" id="IPR013154">
    <property type="entry name" value="ADH-like_N"/>
</dbReference>
<comment type="similarity">
    <text evidence="2">Belongs to the zinc-containing alcohol dehydrogenase family.</text>
</comment>
<dbReference type="Proteomes" id="UP000641853">
    <property type="component" value="Unassembled WGS sequence"/>
</dbReference>
<sequence length="376" mass="39805">MSPSLPATHRALILNAIGEPLKVETRPTPEATPGSAVVKILTAMILSYSGDIYSGKRPYPLPTPLVPGNGAIGRVAAVGSDATSLSVGDLVLVEIYLRGRDDPTQASLSGVHEGHAGRSSRLMRGEWRDSTYAEYAKMPLENCHRLDEGRLLGNITEGGLGYTVEDLLSVGVQIVPFGGLRSIALEPGEKVTVSPATGAFGSAAVQVALAMGASVIAMGRDLGKLRKLQEVCGRDRVQVVQITNDHKQEMDALAQCGPADAFFDVSPPMAAGSSHIRSGMLSLKHSGRIVLMGSGVGEVTVPVAVLMAKNLTIKGKWMFEREDVQRMIQMVEAGILPLGSQAGWVTAGKYKLEQWAEAFASAAQHAGPGERVLFIM</sequence>